<gene>
    <name evidence="2" type="ORF">OXX778_LOCUS15117</name>
</gene>
<dbReference type="Proteomes" id="UP000663879">
    <property type="component" value="Unassembled WGS sequence"/>
</dbReference>
<evidence type="ECO:0000313" key="2">
    <source>
        <dbReference type="EMBL" id="CAF0974913.1"/>
    </source>
</evidence>
<dbReference type="AlphaFoldDB" id="A0A814EWQ6"/>
<accession>A0A814EWQ6</accession>
<keyword evidence="1" id="KW-0732">Signal</keyword>
<sequence>MNLNLIFWGILSMVSDIDVALVDAEKTESHKNKFYEKLNELADKEKKKNSRTIIKSEDYKALIDNILAAKNKKETKSRSEYNILRNYDILEVNDNKKIIEKRERDDDPIRYLVPYIII</sequence>
<keyword evidence="3" id="KW-1185">Reference proteome</keyword>
<dbReference type="EMBL" id="CAJNOC010003260">
    <property type="protein sequence ID" value="CAF0974913.1"/>
    <property type="molecule type" value="Genomic_DNA"/>
</dbReference>
<evidence type="ECO:0000313" key="3">
    <source>
        <dbReference type="Proteomes" id="UP000663879"/>
    </source>
</evidence>
<proteinExistence type="predicted"/>
<reference evidence="2" key="1">
    <citation type="submission" date="2021-02" db="EMBL/GenBank/DDBJ databases">
        <authorList>
            <person name="Nowell W R."/>
        </authorList>
    </citation>
    <scope>NUCLEOTIDE SEQUENCE</scope>
    <source>
        <strain evidence="2">Ploen Becks lab</strain>
    </source>
</reference>
<feature type="signal peptide" evidence="1">
    <location>
        <begin position="1"/>
        <end position="24"/>
    </location>
</feature>
<feature type="chain" id="PRO_5032946001" evidence="1">
    <location>
        <begin position="25"/>
        <end position="118"/>
    </location>
</feature>
<evidence type="ECO:0000256" key="1">
    <source>
        <dbReference type="SAM" id="SignalP"/>
    </source>
</evidence>
<comment type="caution">
    <text evidence="2">The sequence shown here is derived from an EMBL/GenBank/DDBJ whole genome shotgun (WGS) entry which is preliminary data.</text>
</comment>
<organism evidence="2 3">
    <name type="scientific">Brachionus calyciflorus</name>
    <dbReference type="NCBI Taxonomy" id="104777"/>
    <lineage>
        <taxon>Eukaryota</taxon>
        <taxon>Metazoa</taxon>
        <taxon>Spiralia</taxon>
        <taxon>Gnathifera</taxon>
        <taxon>Rotifera</taxon>
        <taxon>Eurotatoria</taxon>
        <taxon>Monogononta</taxon>
        <taxon>Pseudotrocha</taxon>
        <taxon>Ploima</taxon>
        <taxon>Brachionidae</taxon>
        <taxon>Brachionus</taxon>
    </lineage>
</organism>
<protein>
    <submittedName>
        <fullName evidence="2">Uncharacterized protein</fullName>
    </submittedName>
</protein>
<name>A0A814EWQ6_9BILA</name>